<proteinExistence type="inferred from homology"/>
<dbReference type="GO" id="GO:0005975">
    <property type="term" value="P:carbohydrate metabolic process"/>
    <property type="evidence" value="ECO:0007669"/>
    <property type="project" value="InterPro"/>
</dbReference>
<feature type="chain" id="PRO_5039512292" evidence="5">
    <location>
        <begin position="30"/>
        <end position="449"/>
    </location>
</feature>
<keyword evidence="2 7" id="KW-0378">Hydrolase</keyword>
<sequence>MLRSPRRSPSRPPLAPLALAGLLTSALLAGCGAADDAAPARSESSPAAPASDRATGADGADEATGAEPDPDAPTGWGPTEGELAQARETVAGWDAARLAGQVVVGRYRGTDPAEAAALVGDLGLAGLSVTAENVVDADQVRALTAAVGEAHAATGRAWPPVLGVDQEGGVVSHLDGVATDFPSFATAGTVVETDGRAGQRVVRDAAEALALELRALGFTWVWAPVGDVTVGAADPTIGSRSPSEEPQVASRAVASALRGYRDAALASTVKHFPGHGSVTADSHEVLPLLDASLAELQARDLVPFRRAVEVGAPAVMVGHLDTRAVAPGVPSSTAPEVYDLLRDDLGFEGVAVTDSLGMGAVAAVPKPAVAALAAGADLLLMPVDTRRTVGTLTAAIEDGTVPRERAEEAAARVVALQLWLARTTGEVAVPEDADARAAEAARALEEAAY</sequence>
<dbReference type="PROSITE" id="PS51257">
    <property type="entry name" value="PROKAR_LIPOPROTEIN"/>
    <property type="match status" value="1"/>
</dbReference>
<evidence type="ECO:0000256" key="2">
    <source>
        <dbReference type="ARBA" id="ARBA00022801"/>
    </source>
</evidence>
<dbReference type="AlphaFoldDB" id="A0A7Y9UN83"/>
<keyword evidence="8" id="KW-1185">Reference proteome</keyword>
<evidence type="ECO:0000259" key="6">
    <source>
        <dbReference type="Pfam" id="PF00933"/>
    </source>
</evidence>
<evidence type="ECO:0000313" key="8">
    <source>
        <dbReference type="Proteomes" id="UP000544110"/>
    </source>
</evidence>
<evidence type="ECO:0000256" key="3">
    <source>
        <dbReference type="ARBA" id="ARBA00023295"/>
    </source>
</evidence>
<evidence type="ECO:0000256" key="1">
    <source>
        <dbReference type="ARBA" id="ARBA00005336"/>
    </source>
</evidence>
<reference evidence="7 8" key="1">
    <citation type="submission" date="2020-07" db="EMBL/GenBank/DDBJ databases">
        <title>Sequencing the genomes of 1000 actinobacteria strains.</title>
        <authorList>
            <person name="Klenk H.-P."/>
        </authorList>
    </citation>
    <scope>NUCLEOTIDE SEQUENCE [LARGE SCALE GENOMIC DNA]</scope>
    <source>
        <strain evidence="7 8">DSM 24552</strain>
    </source>
</reference>
<dbReference type="Proteomes" id="UP000544110">
    <property type="component" value="Unassembled WGS sequence"/>
</dbReference>
<dbReference type="Gene3D" id="3.20.20.300">
    <property type="entry name" value="Glycoside hydrolase, family 3, N-terminal domain"/>
    <property type="match status" value="1"/>
</dbReference>
<dbReference type="EMBL" id="JACCAC010000001">
    <property type="protein sequence ID" value="NYG56171.1"/>
    <property type="molecule type" value="Genomic_DNA"/>
</dbReference>
<keyword evidence="5" id="KW-0732">Signal</keyword>
<dbReference type="GO" id="GO:0009254">
    <property type="term" value="P:peptidoglycan turnover"/>
    <property type="evidence" value="ECO:0007669"/>
    <property type="project" value="TreeGrafter"/>
</dbReference>
<evidence type="ECO:0000313" key="7">
    <source>
        <dbReference type="EMBL" id="NYG56171.1"/>
    </source>
</evidence>
<keyword evidence="3 7" id="KW-0326">Glycosidase</keyword>
<feature type="compositionally biased region" description="Low complexity" evidence="4">
    <location>
        <begin position="33"/>
        <end position="67"/>
    </location>
</feature>
<dbReference type="EC" id="3.2.1.52" evidence="7"/>
<evidence type="ECO:0000256" key="4">
    <source>
        <dbReference type="SAM" id="MobiDB-lite"/>
    </source>
</evidence>
<dbReference type="PANTHER" id="PTHR30480">
    <property type="entry name" value="BETA-HEXOSAMINIDASE-RELATED"/>
    <property type="match status" value="1"/>
</dbReference>
<dbReference type="PANTHER" id="PTHR30480:SF16">
    <property type="entry name" value="GLYCOSIDE HYDROLASE FAMILY 3 DOMAIN PROTEIN"/>
    <property type="match status" value="1"/>
</dbReference>
<dbReference type="InterPro" id="IPR001764">
    <property type="entry name" value="Glyco_hydro_3_N"/>
</dbReference>
<accession>A0A7Y9UN83</accession>
<comment type="caution">
    <text evidence="7">The sequence shown here is derived from an EMBL/GenBank/DDBJ whole genome shotgun (WGS) entry which is preliminary data.</text>
</comment>
<name>A0A7Y9UN83_9ACTN</name>
<feature type="signal peptide" evidence="5">
    <location>
        <begin position="1"/>
        <end position="29"/>
    </location>
</feature>
<evidence type="ECO:0000256" key="5">
    <source>
        <dbReference type="SAM" id="SignalP"/>
    </source>
</evidence>
<dbReference type="GO" id="GO:0004563">
    <property type="term" value="F:beta-N-acetylhexosaminidase activity"/>
    <property type="evidence" value="ECO:0007669"/>
    <property type="project" value="UniProtKB-EC"/>
</dbReference>
<protein>
    <submittedName>
        <fullName evidence="7">Beta-N-acetylhexosaminidase</fullName>
        <ecNumber evidence="7">3.2.1.52</ecNumber>
    </submittedName>
</protein>
<feature type="region of interest" description="Disordered" evidence="4">
    <location>
        <begin position="33"/>
        <end position="80"/>
    </location>
</feature>
<dbReference type="SUPFAM" id="SSF51445">
    <property type="entry name" value="(Trans)glycosidases"/>
    <property type="match status" value="1"/>
</dbReference>
<dbReference type="Pfam" id="PF00933">
    <property type="entry name" value="Glyco_hydro_3"/>
    <property type="match status" value="1"/>
</dbReference>
<feature type="domain" description="Glycoside hydrolase family 3 N-terminal" evidence="6">
    <location>
        <begin position="111"/>
        <end position="415"/>
    </location>
</feature>
<organism evidence="7 8">
    <name type="scientific">Nocardioides perillae</name>
    <dbReference type="NCBI Taxonomy" id="1119534"/>
    <lineage>
        <taxon>Bacteria</taxon>
        <taxon>Bacillati</taxon>
        <taxon>Actinomycetota</taxon>
        <taxon>Actinomycetes</taxon>
        <taxon>Propionibacteriales</taxon>
        <taxon>Nocardioidaceae</taxon>
        <taxon>Nocardioides</taxon>
    </lineage>
</organism>
<dbReference type="RefSeq" id="WP_179518476.1">
    <property type="nucleotide sequence ID" value="NZ_JACCAC010000001.1"/>
</dbReference>
<gene>
    <name evidence="7" type="ORF">BJ989_002475</name>
</gene>
<dbReference type="InterPro" id="IPR036962">
    <property type="entry name" value="Glyco_hydro_3_N_sf"/>
</dbReference>
<dbReference type="InterPro" id="IPR050226">
    <property type="entry name" value="NagZ_Beta-hexosaminidase"/>
</dbReference>
<dbReference type="InterPro" id="IPR017853">
    <property type="entry name" value="GH"/>
</dbReference>
<comment type="similarity">
    <text evidence="1">Belongs to the glycosyl hydrolase 3 family.</text>
</comment>